<dbReference type="GO" id="GO:0003700">
    <property type="term" value="F:DNA-binding transcription factor activity"/>
    <property type="evidence" value="ECO:0007669"/>
    <property type="project" value="UniProtKB-UniRule"/>
</dbReference>
<feature type="non-terminal residue" evidence="7">
    <location>
        <position position="1"/>
    </location>
</feature>
<evidence type="ECO:0000256" key="1">
    <source>
        <dbReference type="ARBA" id="ARBA00005909"/>
    </source>
</evidence>
<dbReference type="GO" id="GO:0005634">
    <property type="term" value="C:nucleus"/>
    <property type="evidence" value="ECO:0007669"/>
    <property type="project" value="UniProtKB-SubCell"/>
</dbReference>
<evidence type="ECO:0000256" key="4">
    <source>
        <dbReference type="ARBA" id="ARBA00023163"/>
    </source>
</evidence>
<dbReference type="InterPro" id="IPR033264">
    <property type="entry name" value="BZR"/>
</dbReference>
<dbReference type="OrthoDB" id="1907033at2759"/>
<dbReference type="GO" id="GO:0003677">
    <property type="term" value="F:DNA binding"/>
    <property type="evidence" value="ECO:0007669"/>
    <property type="project" value="UniProtKB-UniRule"/>
</dbReference>
<dbReference type="InterPro" id="IPR008540">
    <property type="entry name" value="BES1_N"/>
</dbReference>
<comment type="function">
    <text evidence="5">Functions in brassinosteroid signaling. May function as transcriptional repressor.</text>
</comment>
<accession>S8D485</accession>
<name>S8D485_9LAMI</name>
<dbReference type="PANTHER" id="PTHR31506">
    <property type="entry name" value="BES1/BZR1 HOMOLOG PROTEIN 3-RELATED"/>
    <property type="match status" value="1"/>
</dbReference>
<dbReference type="GO" id="GO:0009742">
    <property type="term" value="P:brassinosteroid mediated signaling pathway"/>
    <property type="evidence" value="ECO:0007669"/>
    <property type="project" value="UniProtKB-UniRule"/>
</dbReference>
<evidence type="ECO:0000256" key="2">
    <source>
        <dbReference type="ARBA" id="ARBA00023015"/>
    </source>
</evidence>
<comment type="similarity">
    <text evidence="1 5">Belongs to the BZR/LAT61 family.</text>
</comment>
<proteinExistence type="inferred from homology"/>
<reference evidence="7 8" key="1">
    <citation type="journal article" date="2013" name="BMC Genomics">
        <title>The miniature genome of a carnivorous plant Genlisea aurea contains a low number of genes and short non-coding sequences.</title>
        <authorList>
            <person name="Leushkin E.V."/>
            <person name="Sutormin R.A."/>
            <person name="Nabieva E.R."/>
            <person name="Penin A.A."/>
            <person name="Kondrashov A.S."/>
            <person name="Logacheva M.D."/>
        </authorList>
    </citation>
    <scope>NUCLEOTIDE SEQUENCE [LARGE SCALE GENOMIC DNA]</scope>
</reference>
<organism evidence="7 8">
    <name type="scientific">Genlisea aurea</name>
    <dbReference type="NCBI Taxonomy" id="192259"/>
    <lineage>
        <taxon>Eukaryota</taxon>
        <taxon>Viridiplantae</taxon>
        <taxon>Streptophyta</taxon>
        <taxon>Embryophyta</taxon>
        <taxon>Tracheophyta</taxon>
        <taxon>Spermatophyta</taxon>
        <taxon>Magnoliopsida</taxon>
        <taxon>eudicotyledons</taxon>
        <taxon>Gunneridae</taxon>
        <taxon>Pentapetalae</taxon>
        <taxon>asterids</taxon>
        <taxon>lamiids</taxon>
        <taxon>Lamiales</taxon>
        <taxon>Lentibulariaceae</taxon>
        <taxon>Genlisea</taxon>
    </lineage>
</organism>
<dbReference type="Proteomes" id="UP000015453">
    <property type="component" value="Unassembled WGS sequence"/>
</dbReference>
<dbReference type="AlphaFoldDB" id="S8D485"/>
<keyword evidence="3 5" id="KW-0238">DNA-binding</keyword>
<protein>
    <recommendedName>
        <fullName evidence="5">Protein BZR1 homolog</fullName>
    </recommendedName>
    <alternativeName>
        <fullName evidence="5">Protein BRASSINAZOLE-RESISTANT 1 homolog</fullName>
    </alternativeName>
</protein>
<gene>
    <name evidence="7" type="ORF">M569_00539</name>
</gene>
<dbReference type="PANTHER" id="PTHR31506:SF21">
    <property type="entry name" value="PROTEIN BZR1 HOMOLOG"/>
    <property type="match status" value="1"/>
</dbReference>
<dbReference type="GO" id="GO:0006351">
    <property type="term" value="P:DNA-templated transcription"/>
    <property type="evidence" value="ECO:0007669"/>
    <property type="project" value="InterPro"/>
</dbReference>
<keyword evidence="5" id="KW-1070">Brassinosteroid signaling pathway</keyword>
<comment type="subcellular location">
    <subcellularLocation>
        <location evidence="5">Nucleus</location>
    </subcellularLocation>
</comment>
<evidence type="ECO:0000256" key="5">
    <source>
        <dbReference type="RuleBase" id="RU369040"/>
    </source>
</evidence>
<keyword evidence="8" id="KW-1185">Reference proteome</keyword>
<evidence type="ECO:0000313" key="7">
    <source>
        <dbReference type="EMBL" id="EPS74220.1"/>
    </source>
</evidence>
<feature type="domain" description="BES1/BZR1 plant transcription factor N-terminal" evidence="6">
    <location>
        <begin position="32"/>
        <end position="95"/>
    </location>
</feature>
<evidence type="ECO:0000259" key="6">
    <source>
        <dbReference type="Pfam" id="PF05687"/>
    </source>
</evidence>
<feature type="non-terminal residue" evidence="7">
    <location>
        <position position="97"/>
    </location>
</feature>
<evidence type="ECO:0000256" key="3">
    <source>
        <dbReference type="ARBA" id="ARBA00023125"/>
    </source>
</evidence>
<sequence length="97" mass="10977">NGCLPRGCIKGSKGPWLVRRITKGGSMATSFRFPSERERLVNRQRERRRRSVAHKIFEGLRAGGGYELPRHADCNDLLRALCEEAGWHVDDDGTVSR</sequence>
<evidence type="ECO:0000313" key="8">
    <source>
        <dbReference type="Proteomes" id="UP000015453"/>
    </source>
</evidence>
<comment type="caution">
    <text evidence="7">The sequence shown here is derived from an EMBL/GenBank/DDBJ whole genome shotgun (WGS) entry which is preliminary data.</text>
</comment>
<dbReference type="Pfam" id="PF05687">
    <property type="entry name" value="BES1_N"/>
    <property type="match status" value="1"/>
</dbReference>
<keyword evidence="2 5" id="KW-0805">Transcription regulation</keyword>
<dbReference type="EMBL" id="AUSU01000143">
    <property type="protein sequence ID" value="EPS74220.1"/>
    <property type="molecule type" value="Genomic_DNA"/>
</dbReference>
<keyword evidence="4 5" id="KW-0804">Transcription</keyword>